<proteinExistence type="predicted"/>
<keyword evidence="2" id="KW-1185">Reference proteome</keyword>
<name>A0ABQ0Q607_9PROT</name>
<dbReference type="RefSeq" id="WP_264817250.1">
    <property type="nucleotide sequence ID" value="NZ_BAPV01000060.1"/>
</dbReference>
<reference evidence="1" key="1">
    <citation type="submission" date="2013-04" db="EMBL/GenBank/DDBJ databases">
        <title>The genome sequencing project of 58 acetic acid bacteria.</title>
        <authorList>
            <person name="Okamoto-Kainuma A."/>
            <person name="Ishikawa M."/>
            <person name="Umino S."/>
            <person name="Koizumi Y."/>
            <person name="Shiwa Y."/>
            <person name="Yoshikawa H."/>
            <person name="Matsutani M."/>
            <person name="Matsushita K."/>
        </authorList>
    </citation>
    <scope>NUCLEOTIDE SEQUENCE</scope>
    <source>
        <strain evidence="1">NRIC 0535</strain>
    </source>
</reference>
<dbReference type="Proteomes" id="UP001062776">
    <property type="component" value="Unassembled WGS sequence"/>
</dbReference>
<sequence>MTKEFRLDPTTLPAAPMLELAQSGFLVRAERETPENGVPAFMLSEDWKTLEHRFASNNAEHAKTGSGLLSAVENATRRLMGHAAEALANSAPGEIGSTLSLRTDLFAENAETFLSFLRDQTYEVACLVIGPRPWASVALPDQV</sequence>
<gene>
    <name evidence="1" type="ORF">AA0535_2732</name>
</gene>
<organism evidence="1 2">
    <name type="scientific">Asaia krungthepensis NRIC 0535</name>
    <dbReference type="NCBI Taxonomy" id="1307925"/>
    <lineage>
        <taxon>Bacteria</taxon>
        <taxon>Pseudomonadati</taxon>
        <taxon>Pseudomonadota</taxon>
        <taxon>Alphaproteobacteria</taxon>
        <taxon>Acetobacterales</taxon>
        <taxon>Acetobacteraceae</taxon>
        <taxon>Asaia</taxon>
    </lineage>
</organism>
<evidence type="ECO:0000313" key="1">
    <source>
        <dbReference type="EMBL" id="GBQ93074.1"/>
    </source>
</evidence>
<dbReference type="EMBL" id="BAPV01000060">
    <property type="protein sequence ID" value="GBQ93074.1"/>
    <property type="molecule type" value="Genomic_DNA"/>
</dbReference>
<accession>A0ABQ0Q607</accession>
<protein>
    <submittedName>
        <fullName evidence="1">Uncharacterized protein</fullName>
    </submittedName>
</protein>
<evidence type="ECO:0000313" key="2">
    <source>
        <dbReference type="Proteomes" id="UP001062776"/>
    </source>
</evidence>
<comment type="caution">
    <text evidence="1">The sequence shown here is derived from an EMBL/GenBank/DDBJ whole genome shotgun (WGS) entry which is preliminary data.</text>
</comment>